<comment type="caution">
    <text evidence="1">The sequence shown here is derived from an EMBL/GenBank/DDBJ whole genome shotgun (WGS) entry which is preliminary data.</text>
</comment>
<dbReference type="AlphaFoldDB" id="A0A0N0NRF8"/>
<reference evidence="1 2" key="1">
    <citation type="submission" date="2015-06" db="EMBL/GenBank/DDBJ databases">
        <title>Draft genome of the ant-associated black yeast Phialophora attae CBS 131958.</title>
        <authorList>
            <person name="Moreno L.F."/>
            <person name="Stielow B.J."/>
            <person name="de Hoog S."/>
            <person name="Vicente V.A."/>
            <person name="Weiss V.A."/>
            <person name="de Vries M."/>
            <person name="Cruz L.M."/>
            <person name="Souza E.M."/>
        </authorList>
    </citation>
    <scope>NUCLEOTIDE SEQUENCE [LARGE SCALE GENOMIC DNA]</scope>
    <source>
        <strain evidence="1 2">CBS 131958</strain>
    </source>
</reference>
<accession>A0A0N0NRF8</accession>
<dbReference type="EMBL" id="LFJN01000003">
    <property type="protein sequence ID" value="KPI44789.1"/>
    <property type="molecule type" value="Genomic_DNA"/>
</dbReference>
<dbReference type="VEuPathDB" id="FungiDB:AB675_8533"/>
<keyword evidence="2" id="KW-1185">Reference proteome</keyword>
<evidence type="ECO:0000313" key="2">
    <source>
        <dbReference type="Proteomes" id="UP000038010"/>
    </source>
</evidence>
<organism evidence="1 2">
    <name type="scientific">Cyphellophora attinorum</name>
    <dbReference type="NCBI Taxonomy" id="1664694"/>
    <lineage>
        <taxon>Eukaryota</taxon>
        <taxon>Fungi</taxon>
        <taxon>Dikarya</taxon>
        <taxon>Ascomycota</taxon>
        <taxon>Pezizomycotina</taxon>
        <taxon>Eurotiomycetes</taxon>
        <taxon>Chaetothyriomycetidae</taxon>
        <taxon>Chaetothyriales</taxon>
        <taxon>Cyphellophoraceae</taxon>
        <taxon>Cyphellophora</taxon>
    </lineage>
</organism>
<evidence type="ECO:0000313" key="1">
    <source>
        <dbReference type="EMBL" id="KPI44789.1"/>
    </source>
</evidence>
<protein>
    <submittedName>
        <fullName evidence="1">Uncharacterized protein</fullName>
    </submittedName>
</protein>
<dbReference type="Proteomes" id="UP000038010">
    <property type="component" value="Unassembled WGS sequence"/>
</dbReference>
<sequence length="266" mass="30352">MTPERPTTWPEWPNFERNEYDAINVRCNAYFTGGPMRAKLADGRIVQLPHDSAQIVLAELLTVDLVPLERDPTAGTGSEGSPFHGHEPTDDQLLRIDMAICNVDRVISWSMAVYDYEKADANLRAEWEKRIDQEDMMKRRQLSSNQIRQLCQVYAAEQEFLTAISASREAFPKPRLTKSFVISDDDEYSVESTVYDIDGREDAALAAIETETNQVVRDLEWSRKAGDTDAETKAKNRLSKLETERCRIIADHELQRQKLKDSDGIL</sequence>
<dbReference type="GeneID" id="28740866"/>
<gene>
    <name evidence="1" type="ORF">AB675_8533</name>
</gene>
<dbReference type="RefSeq" id="XP_018004752.1">
    <property type="nucleotide sequence ID" value="XM_018148986.1"/>
</dbReference>
<proteinExistence type="predicted"/>
<name>A0A0N0NRF8_9EURO</name>